<dbReference type="Pfam" id="PF04519">
    <property type="entry name" value="Bactofilin"/>
    <property type="match status" value="1"/>
</dbReference>
<dbReference type="Proteomes" id="UP000276128">
    <property type="component" value="Unassembled WGS sequence"/>
</dbReference>
<sequence length="228" mass="24270">MKTERKQRNLVISGIGSSGGGDFQTAKIDGVGRVEGDIRCEHFVLNGRLDVHGSLTAERADLKGTATVDGSVQVKRVALAGRVKIGGSAAGESMEVNGSLLLRGNCEAETFTAEGRVNAELLSADRIQLTLHGPSVITELGGEQIVVRKQAGIDFAKWLQKLPLPVGNRLTAKVIEGDDINLECTTADIVRGATVRIGPGCEIGVVEYTTKLDQDPRAKVNRAEQITR</sequence>
<dbReference type="EMBL" id="RXHU01000075">
    <property type="protein sequence ID" value="RTE06320.1"/>
    <property type="molecule type" value="Genomic_DNA"/>
</dbReference>
<organism evidence="1 2">
    <name type="scientific">Paenibacillus whitsoniae</name>
    <dbReference type="NCBI Taxonomy" id="2496558"/>
    <lineage>
        <taxon>Bacteria</taxon>
        <taxon>Bacillati</taxon>
        <taxon>Bacillota</taxon>
        <taxon>Bacilli</taxon>
        <taxon>Bacillales</taxon>
        <taxon>Paenibacillaceae</taxon>
        <taxon>Paenibacillus</taxon>
    </lineage>
</organism>
<comment type="caution">
    <text evidence="1">The sequence shown here is derived from an EMBL/GenBank/DDBJ whole genome shotgun (WGS) entry which is preliminary data.</text>
</comment>
<dbReference type="OrthoDB" id="1730007at2"/>
<evidence type="ECO:0000313" key="2">
    <source>
        <dbReference type="Proteomes" id="UP000276128"/>
    </source>
</evidence>
<accession>A0A3S0A8M2</accession>
<dbReference type="AlphaFoldDB" id="A0A3S0A8M2"/>
<keyword evidence="2" id="KW-1185">Reference proteome</keyword>
<dbReference type="InterPro" id="IPR007607">
    <property type="entry name" value="BacA/B"/>
</dbReference>
<evidence type="ECO:0008006" key="3">
    <source>
        <dbReference type="Google" id="ProtNLM"/>
    </source>
</evidence>
<name>A0A3S0A8M2_9BACL</name>
<proteinExistence type="predicted"/>
<dbReference type="RefSeq" id="WP_126143663.1">
    <property type="nucleotide sequence ID" value="NZ_RXHU01000075.1"/>
</dbReference>
<evidence type="ECO:0000313" key="1">
    <source>
        <dbReference type="EMBL" id="RTE06320.1"/>
    </source>
</evidence>
<protein>
    <recommendedName>
        <fullName evidence="3">Polymer-forming cytoskeletal protein</fullName>
    </recommendedName>
</protein>
<gene>
    <name evidence="1" type="ORF">EJQ19_23410</name>
</gene>
<reference evidence="1 2" key="1">
    <citation type="submission" date="2018-12" db="EMBL/GenBank/DDBJ databases">
        <title>Bacillus ochoae sp. nov., Paenibacillus whitsoniae sp. nov., Paenibacillus spiritus sp. nov. Isolated from the Mars Exploration Rover during spacecraft assembly.</title>
        <authorList>
            <person name="Seuylemezian A."/>
            <person name="Vaishampayan P."/>
        </authorList>
    </citation>
    <scope>NUCLEOTIDE SEQUENCE [LARGE SCALE GENOMIC DNA]</scope>
    <source>
        <strain evidence="1 2">MER 54</strain>
    </source>
</reference>